<accession>A0ABR1TBQ1</accession>
<dbReference type="SUPFAM" id="SSF81383">
    <property type="entry name" value="F-box domain"/>
    <property type="match status" value="1"/>
</dbReference>
<evidence type="ECO:0008006" key="4">
    <source>
        <dbReference type="Google" id="ProtNLM"/>
    </source>
</evidence>
<protein>
    <recommendedName>
        <fullName evidence="4">F-box domain-containing protein</fullName>
    </recommendedName>
</protein>
<evidence type="ECO:0000313" key="3">
    <source>
        <dbReference type="Proteomes" id="UP001444661"/>
    </source>
</evidence>
<name>A0ABR1TBQ1_9PEZI</name>
<dbReference type="Proteomes" id="UP001444661">
    <property type="component" value="Unassembled WGS sequence"/>
</dbReference>
<evidence type="ECO:0000313" key="2">
    <source>
        <dbReference type="EMBL" id="KAK8044042.1"/>
    </source>
</evidence>
<proteinExistence type="predicted"/>
<organism evidence="2 3">
    <name type="scientific">Apiospora rasikravindrae</name>
    <dbReference type="NCBI Taxonomy" id="990691"/>
    <lineage>
        <taxon>Eukaryota</taxon>
        <taxon>Fungi</taxon>
        <taxon>Dikarya</taxon>
        <taxon>Ascomycota</taxon>
        <taxon>Pezizomycotina</taxon>
        <taxon>Sordariomycetes</taxon>
        <taxon>Xylariomycetidae</taxon>
        <taxon>Amphisphaeriales</taxon>
        <taxon>Apiosporaceae</taxon>
        <taxon>Apiospora</taxon>
    </lineage>
</organism>
<comment type="caution">
    <text evidence="2">The sequence shown here is derived from an EMBL/GenBank/DDBJ whole genome shotgun (WGS) entry which is preliminary data.</text>
</comment>
<keyword evidence="3" id="KW-1185">Reference proteome</keyword>
<gene>
    <name evidence="2" type="ORF">PG993_004066</name>
</gene>
<feature type="compositionally biased region" description="Low complexity" evidence="1">
    <location>
        <begin position="283"/>
        <end position="301"/>
    </location>
</feature>
<evidence type="ECO:0000256" key="1">
    <source>
        <dbReference type="SAM" id="MobiDB-lite"/>
    </source>
</evidence>
<sequence>MDVIARTPEGQLVPSKVASNQANSAFMNLPLDVIKTIQDHLPPETAAYLGLTCRAAMNIFEHQRLEKDLSDRFYYCWDCRRHHRYSRDRIVAFDHNRLVLLSCQKRPNSIGAWHFGFHHFQLAMNEHFYGRGRGLPNWILQSGKFGLWSVWPTLAILDDQLFVEARYLLELSGTLQQIRRQLREMGRKRLQFCAHLDSRRLPELRRLREHWPMAPFEAAGNCSTCLTDYVFYLERRHDWKSEMTRRPGWIMPTGGRRPWRRGTSGSSRTISWGRAGDRTSGFGDASPAATTTPPGKGTVTPRASGILTPIIRTAR</sequence>
<dbReference type="EMBL" id="JAQQWK010000003">
    <property type="protein sequence ID" value="KAK8044042.1"/>
    <property type="molecule type" value="Genomic_DNA"/>
</dbReference>
<feature type="compositionally biased region" description="Low complexity" evidence="1">
    <location>
        <begin position="252"/>
        <end position="274"/>
    </location>
</feature>
<reference evidence="2 3" key="1">
    <citation type="submission" date="2023-01" db="EMBL/GenBank/DDBJ databases">
        <title>Analysis of 21 Apiospora genomes using comparative genomics revels a genus with tremendous synthesis potential of carbohydrate active enzymes and secondary metabolites.</title>
        <authorList>
            <person name="Sorensen T."/>
        </authorList>
    </citation>
    <scope>NUCLEOTIDE SEQUENCE [LARGE SCALE GENOMIC DNA]</scope>
    <source>
        <strain evidence="2 3">CBS 33761</strain>
    </source>
</reference>
<feature type="region of interest" description="Disordered" evidence="1">
    <location>
        <begin position="250"/>
        <end position="315"/>
    </location>
</feature>
<dbReference type="InterPro" id="IPR036047">
    <property type="entry name" value="F-box-like_dom_sf"/>
</dbReference>